<dbReference type="GO" id="GO:0022857">
    <property type="term" value="F:transmembrane transporter activity"/>
    <property type="evidence" value="ECO:0007669"/>
    <property type="project" value="TreeGrafter"/>
</dbReference>
<evidence type="ECO:0000256" key="2">
    <source>
        <dbReference type="ARBA" id="ARBA00022475"/>
    </source>
</evidence>
<sequence>MNFAKRAFTSIIRRPGKSAILLILVFILGNIIAGAVSIQQAVTQTEASIRQGIGAVSTIELDYNKLMNMSQEEQQNMNYLPLSTIEELGKSPYVKYYDYNAVGYLNSDSLKPYQAENNESGNVVVSGNQGFSTKGVQYHEMLPFKEGNGKLLEGRTFTESEVKNGSKVALVTKQMAEANNLRIGDKITMKNNVYNYNNMPQDGSMPAPIASEEVELEIIGIYEPKQKVEKDDKTGMTSFMNEELINTIYVPNKVVLENEAFANAEMEKIGEKPTESFYQPVYVLNDANDLDAFRKEAEALIPDTYKVSDGNDQVASIAGPLLTIKWIAGIVLYVAVGATLVILSLLITLFLRDRKHEIGIYLSLGEKRVKVAMQIIIETVSIALIAITLALFSGNLLAQGISQTMLTNQLTAEQQQDNAGMIFDMPNGYESDMTKEDVADAYKVSLDGNVIIAFYVVGLGAVFISTLVPILYIVRLNPKKIML</sequence>
<dbReference type="EMBL" id="VBWP01000010">
    <property type="protein sequence ID" value="TLG71783.1"/>
    <property type="molecule type" value="Genomic_DNA"/>
</dbReference>
<proteinExistence type="predicted"/>
<dbReference type="InParanoid" id="A0A5R8Q922"/>
<dbReference type="AlphaFoldDB" id="A0A5R8Q922"/>
<evidence type="ECO:0000256" key="4">
    <source>
        <dbReference type="ARBA" id="ARBA00022989"/>
    </source>
</evidence>
<evidence type="ECO:0000256" key="6">
    <source>
        <dbReference type="SAM" id="Phobius"/>
    </source>
</evidence>
<gene>
    <name evidence="9" type="ORF">FEZ08_10265</name>
</gene>
<organism evidence="9 10">
    <name type="scientific">Culicoidibacter larvae</name>
    <dbReference type="NCBI Taxonomy" id="2579976"/>
    <lineage>
        <taxon>Bacteria</taxon>
        <taxon>Bacillati</taxon>
        <taxon>Bacillota</taxon>
        <taxon>Culicoidibacteria</taxon>
        <taxon>Culicoidibacterales</taxon>
        <taxon>Culicoidibacteraceae</taxon>
        <taxon>Culicoidibacter</taxon>
    </lineage>
</organism>
<evidence type="ECO:0000256" key="3">
    <source>
        <dbReference type="ARBA" id="ARBA00022692"/>
    </source>
</evidence>
<keyword evidence="10" id="KW-1185">Reference proteome</keyword>
<dbReference type="PANTHER" id="PTHR30572:SF9">
    <property type="entry name" value="ABC TRANSPORTER PERMEASE PROTEIN"/>
    <property type="match status" value="1"/>
</dbReference>
<evidence type="ECO:0000256" key="5">
    <source>
        <dbReference type="ARBA" id="ARBA00023136"/>
    </source>
</evidence>
<dbReference type="PANTHER" id="PTHR30572">
    <property type="entry name" value="MEMBRANE COMPONENT OF TRANSPORTER-RELATED"/>
    <property type="match status" value="1"/>
</dbReference>
<feature type="transmembrane region" description="Helical" evidence="6">
    <location>
        <begin position="371"/>
        <end position="392"/>
    </location>
</feature>
<dbReference type="InterPro" id="IPR025857">
    <property type="entry name" value="MacB_PCD"/>
</dbReference>
<dbReference type="RefSeq" id="WP_138192053.1">
    <property type="nucleotide sequence ID" value="NZ_VBWP01000010.1"/>
</dbReference>
<evidence type="ECO:0000259" key="7">
    <source>
        <dbReference type="Pfam" id="PF02687"/>
    </source>
</evidence>
<dbReference type="GO" id="GO:0005886">
    <property type="term" value="C:plasma membrane"/>
    <property type="evidence" value="ECO:0007669"/>
    <property type="project" value="UniProtKB-SubCell"/>
</dbReference>
<keyword evidence="5 6" id="KW-0472">Membrane</keyword>
<evidence type="ECO:0000256" key="1">
    <source>
        <dbReference type="ARBA" id="ARBA00004651"/>
    </source>
</evidence>
<feature type="transmembrane region" description="Helical" evidence="6">
    <location>
        <begin position="326"/>
        <end position="351"/>
    </location>
</feature>
<comment type="caution">
    <text evidence="9">The sequence shown here is derived from an EMBL/GenBank/DDBJ whole genome shotgun (WGS) entry which is preliminary data.</text>
</comment>
<feature type="transmembrane region" description="Helical" evidence="6">
    <location>
        <begin position="452"/>
        <end position="474"/>
    </location>
</feature>
<reference evidence="9 10" key="1">
    <citation type="submission" date="2019-05" db="EMBL/GenBank/DDBJ databases">
        <title>Culicoidintestinum kansasii gen. nov., sp. nov. from the gastrointestinal tract of the biting midge, Culicoides sonorensis.</title>
        <authorList>
            <person name="Neupane S."/>
            <person name="Ghosh A."/>
            <person name="Gunther S."/>
            <person name="Martin K."/>
            <person name="Zurek L."/>
        </authorList>
    </citation>
    <scope>NUCLEOTIDE SEQUENCE [LARGE SCALE GENOMIC DNA]</scope>
    <source>
        <strain evidence="9 10">CS-1</strain>
    </source>
</reference>
<dbReference type="Pfam" id="PF12704">
    <property type="entry name" value="MacB_PCD"/>
    <property type="match status" value="1"/>
</dbReference>
<feature type="domain" description="ABC3 transporter permease C-terminal" evidence="7">
    <location>
        <begin position="330"/>
        <end position="478"/>
    </location>
</feature>
<keyword evidence="3 6" id="KW-0812">Transmembrane</keyword>
<comment type="subcellular location">
    <subcellularLocation>
        <location evidence="1">Cell membrane</location>
        <topology evidence="1">Multi-pass membrane protein</topology>
    </subcellularLocation>
</comment>
<dbReference type="InterPro" id="IPR050250">
    <property type="entry name" value="Macrolide_Exporter_MacB"/>
</dbReference>
<keyword evidence="2" id="KW-1003">Cell membrane</keyword>
<evidence type="ECO:0000259" key="8">
    <source>
        <dbReference type="Pfam" id="PF12704"/>
    </source>
</evidence>
<dbReference type="FunCoup" id="A0A5R8Q922">
    <property type="interactions" value="11"/>
</dbReference>
<accession>A0A5R8Q922</accession>
<name>A0A5R8Q922_9FIRM</name>
<dbReference type="Pfam" id="PF02687">
    <property type="entry name" value="FtsX"/>
    <property type="match status" value="1"/>
</dbReference>
<protein>
    <submittedName>
        <fullName evidence="9">ABC transporter permease</fullName>
    </submittedName>
</protein>
<evidence type="ECO:0000313" key="10">
    <source>
        <dbReference type="Proteomes" id="UP000306912"/>
    </source>
</evidence>
<feature type="domain" description="MacB-like periplasmic core" evidence="8">
    <location>
        <begin position="68"/>
        <end position="299"/>
    </location>
</feature>
<dbReference type="InterPro" id="IPR003838">
    <property type="entry name" value="ABC3_permease_C"/>
</dbReference>
<dbReference type="OrthoDB" id="9812886at2"/>
<keyword evidence="4 6" id="KW-1133">Transmembrane helix</keyword>
<evidence type="ECO:0000313" key="9">
    <source>
        <dbReference type="EMBL" id="TLG71783.1"/>
    </source>
</evidence>
<dbReference type="Proteomes" id="UP000306912">
    <property type="component" value="Unassembled WGS sequence"/>
</dbReference>